<dbReference type="Gene3D" id="1.20.120.1550">
    <property type="entry name" value="Protein of unknown function DUF5063"/>
    <property type="match status" value="1"/>
</dbReference>
<accession>A0A3B0Z068</accession>
<dbReference type="InterPro" id="IPR032025">
    <property type="entry name" value="DUF5063"/>
</dbReference>
<dbReference type="EMBL" id="UOFL01000183">
    <property type="protein sequence ID" value="VAW79849.1"/>
    <property type="molecule type" value="Genomic_DNA"/>
</dbReference>
<name>A0A3B0Z068_9ZZZZ</name>
<gene>
    <name evidence="1" type="ORF">MNBD_GAMMA12-3134</name>
</gene>
<evidence type="ECO:0008006" key="2">
    <source>
        <dbReference type="Google" id="ProtNLM"/>
    </source>
</evidence>
<organism evidence="1">
    <name type="scientific">hydrothermal vent metagenome</name>
    <dbReference type="NCBI Taxonomy" id="652676"/>
    <lineage>
        <taxon>unclassified sequences</taxon>
        <taxon>metagenomes</taxon>
        <taxon>ecological metagenomes</taxon>
    </lineage>
</organism>
<evidence type="ECO:0000313" key="1">
    <source>
        <dbReference type="EMBL" id="VAW79849.1"/>
    </source>
</evidence>
<proteinExistence type="predicted"/>
<dbReference type="InterPro" id="IPR038312">
    <property type="entry name" value="DUF5063_sf"/>
</dbReference>
<sequence>MSDNLLGLNVFIDSARHLCAWLEGPPMDPVHGVNTALKLLSNIHSEAMLLPVSDDMKDDINAPTVCEDHIQSMKVRLADFPLKRFDLNNPCDSTVELKSFNIYSTFALILPYIKNGLDYYEQGQRETALNYWQKGFYYHWGTLVAGFIFALQSYINSESTAP</sequence>
<dbReference type="AlphaFoldDB" id="A0A3B0Z068"/>
<dbReference type="Pfam" id="PF16702">
    <property type="entry name" value="DUF5063"/>
    <property type="match status" value="1"/>
</dbReference>
<protein>
    <recommendedName>
        <fullName evidence="2">DUF5063 domain-containing protein</fullName>
    </recommendedName>
</protein>
<reference evidence="1" key="1">
    <citation type="submission" date="2018-06" db="EMBL/GenBank/DDBJ databases">
        <authorList>
            <person name="Zhirakovskaya E."/>
        </authorList>
    </citation>
    <scope>NUCLEOTIDE SEQUENCE</scope>
</reference>